<sequence length="171" mass="19480">MKLYHGGLTVVNSPRIIRSEIGRDFGFAFYTTDIKEQAERWAYRRQRAAVRNGCPSAQAVVSVFEFDEVASRKDLEFLDFPEANLAWLDLVVACRSDHTFTHGKDVITGKIANDNVGETISYVIAGIMRKEDALERLRFQKINNQIAFCSERALSYLKYESCYTVAKVSHD</sequence>
<dbReference type="RefSeq" id="WP_154420759.1">
    <property type="nucleotide sequence ID" value="NZ_VUNS01000042.1"/>
</dbReference>
<proteinExistence type="predicted"/>
<accession>A0A844G6V6</accession>
<dbReference type="AlphaFoldDB" id="A0A844G6V6"/>
<protein>
    <submittedName>
        <fullName evidence="1">DUF3990 domain-containing protein</fullName>
    </submittedName>
</protein>
<keyword evidence="2" id="KW-1185">Reference proteome</keyword>
<dbReference type="InterPro" id="IPR025051">
    <property type="entry name" value="DUF3990"/>
</dbReference>
<evidence type="ECO:0000313" key="1">
    <source>
        <dbReference type="EMBL" id="MST99587.1"/>
    </source>
</evidence>
<name>A0A844G6V6_9BACT</name>
<organism evidence="1 2">
    <name type="scientific">Victivallis lenta</name>
    <dbReference type="NCBI Taxonomy" id="2606640"/>
    <lineage>
        <taxon>Bacteria</taxon>
        <taxon>Pseudomonadati</taxon>
        <taxon>Lentisphaerota</taxon>
        <taxon>Lentisphaeria</taxon>
        <taxon>Victivallales</taxon>
        <taxon>Victivallaceae</taxon>
        <taxon>Victivallis</taxon>
    </lineage>
</organism>
<dbReference type="Proteomes" id="UP000435649">
    <property type="component" value="Unassembled WGS sequence"/>
</dbReference>
<comment type="caution">
    <text evidence="1">The sequence shown here is derived from an EMBL/GenBank/DDBJ whole genome shotgun (WGS) entry which is preliminary data.</text>
</comment>
<gene>
    <name evidence="1" type="ORF">FYJ85_21395</name>
</gene>
<evidence type="ECO:0000313" key="2">
    <source>
        <dbReference type="Proteomes" id="UP000435649"/>
    </source>
</evidence>
<reference evidence="1 2" key="1">
    <citation type="submission" date="2019-08" db="EMBL/GenBank/DDBJ databases">
        <title>In-depth cultivation of the pig gut microbiome towards novel bacterial diversity and tailored functional studies.</title>
        <authorList>
            <person name="Wylensek D."/>
            <person name="Hitch T.C.A."/>
            <person name="Clavel T."/>
        </authorList>
    </citation>
    <scope>NUCLEOTIDE SEQUENCE [LARGE SCALE GENOMIC DNA]</scope>
    <source>
        <strain evidence="1 2">BBE-744-WT-12</strain>
    </source>
</reference>
<dbReference type="EMBL" id="VUNS01000042">
    <property type="protein sequence ID" value="MST99587.1"/>
    <property type="molecule type" value="Genomic_DNA"/>
</dbReference>
<dbReference type="Pfam" id="PF13151">
    <property type="entry name" value="DUF3990"/>
    <property type="match status" value="1"/>
</dbReference>